<dbReference type="InterPro" id="IPR008323">
    <property type="entry name" value="UCP033563"/>
</dbReference>
<sequence>MADLQPFRALHYDLGVAGPLQDLIAPPYDVVDAEQRTALLARSPFNVVGVDLPRGEPDPYEHAAGLLARWQAERALVRDPEPALWALEQRYSGPDGEAKVRRGVFARVPVTEYGPGAIRPHERTHPGPKEDRLRLTRATKTNVSPIFSLHSGDAHGPLTAGLDGAEPWGEATDEEGTVNRLWRISDPERIAAAQEAVAGSELLIADGHHRYETARVYADEVGGEGEHRWVMMLLVSLEDPGLTIFATHRLLDGLKETAKQQALRDTLLAHFDVERVTAEELAPPLTDGPLVYGYIDSFHQQPFRLTLKDPASADRVLEGQPEAYRRLDTAVLEALVLKGPVGMTEDDISHLDGLGYSRTDGEALELVRSGAYDAAFFLRPTPVEQVQAIAAAGVNMPPKSTFFYPKVPTGLLFNPLV</sequence>
<accession>A0A6J4SPY2</accession>
<dbReference type="PIRSF" id="PIRSF033563">
    <property type="entry name" value="UCP033563"/>
    <property type="match status" value="1"/>
</dbReference>
<dbReference type="EMBL" id="CADCVR010000065">
    <property type="protein sequence ID" value="CAA9501711.1"/>
    <property type="molecule type" value="Genomic_DNA"/>
</dbReference>
<dbReference type="AlphaFoldDB" id="A0A6J4SPY2"/>
<dbReference type="PANTHER" id="PTHR36454">
    <property type="entry name" value="LMO2823 PROTEIN"/>
    <property type="match status" value="1"/>
</dbReference>
<dbReference type="PANTHER" id="PTHR36454:SF1">
    <property type="entry name" value="DUF1015 DOMAIN-CONTAINING PROTEIN"/>
    <property type="match status" value="1"/>
</dbReference>
<evidence type="ECO:0000313" key="1">
    <source>
        <dbReference type="EMBL" id="CAA9501711.1"/>
    </source>
</evidence>
<evidence type="ECO:0008006" key="2">
    <source>
        <dbReference type="Google" id="ProtNLM"/>
    </source>
</evidence>
<reference evidence="1" key="1">
    <citation type="submission" date="2020-02" db="EMBL/GenBank/DDBJ databases">
        <authorList>
            <person name="Meier V. D."/>
        </authorList>
    </citation>
    <scope>NUCLEOTIDE SEQUENCE</scope>
    <source>
        <strain evidence="1">AVDCRST_MAG53</strain>
    </source>
</reference>
<name>A0A6J4SPY2_9ACTN</name>
<proteinExistence type="predicted"/>
<dbReference type="Pfam" id="PF06245">
    <property type="entry name" value="DUF1015"/>
    <property type="match status" value="1"/>
</dbReference>
<protein>
    <recommendedName>
        <fullName evidence="2">HTH domain of SpoOJ/ParA/ParB/repB family, involved in chromosome partitioning</fullName>
    </recommendedName>
</protein>
<gene>
    <name evidence="1" type="ORF">AVDCRST_MAG53-2035</name>
</gene>
<organism evidence="1">
    <name type="scientific">uncultured Solirubrobacteraceae bacterium</name>
    <dbReference type="NCBI Taxonomy" id="1162706"/>
    <lineage>
        <taxon>Bacteria</taxon>
        <taxon>Bacillati</taxon>
        <taxon>Actinomycetota</taxon>
        <taxon>Thermoleophilia</taxon>
        <taxon>Solirubrobacterales</taxon>
        <taxon>Solirubrobacteraceae</taxon>
        <taxon>environmental samples</taxon>
    </lineage>
</organism>